<dbReference type="Gene3D" id="3.40.30.10">
    <property type="entry name" value="Glutaredoxin"/>
    <property type="match status" value="1"/>
</dbReference>
<dbReference type="InterPro" id="IPR014111">
    <property type="entry name" value="T4SS_TraF-like"/>
</dbReference>
<accession>H8GP20</accession>
<dbReference type="SUPFAM" id="SSF52833">
    <property type="entry name" value="Thioredoxin-like"/>
    <property type="match status" value="1"/>
</dbReference>
<dbReference type="Proteomes" id="UP000005090">
    <property type="component" value="Chromosome"/>
</dbReference>
<dbReference type="RefSeq" id="WP_005369473.1">
    <property type="nucleotide sequence ID" value="NZ_CM001475.1"/>
</dbReference>
<organism evidence="2 3">
    <name type="scientific">Methylomicrobium album BG8</name>
    <dbReference type="NCBI Taxonomy" id="686340"/>
    <lineage>
        <taxon>Bacteria</taxon>
        <taxon>Pseudomonadati</taxon>
        <taxon>Pseudomonadota</taxon>
        <taxon>Gammaproteobacteria</taxon>
        <taxon>Methylococcales</taxon>
        <taxon>Methylococcaceae</taxon>
        <taxon>Methylomicrobium</taxon>
    </lineage>
</organism>
<evidence type="ECO:0000313" key="3">
    <source>
        <dbReference type="Proteomes" id="UP000005090"/>
    </source>
</evidence>
<sequence length="347" mass="38350">MALSGIFCRLGGTGLIENSAMNRNSVLLIALILLSPVFTAWGADIDEPGVSYFTDKQRGWFWYEVQPEPVLKRKPEPPQPPPSLPTMTAESPSKPITSAEPKPFTSAWLRKNMETYLNKAIDEPTHENVAAFYYLQRVMMDKAERFTNTARYVVMSDPQLDETVRRPVATYAANEANHQASVMADRALKDIAGQAGILFFFRSDCPYCHVQAPVLNMLEKAYGFKIYPVSLDGRPMPNGLFGNFKLDQGQAALLGVEQTPALFLMKPPRQIVPLSQGALSLEELTSRILLAAKESGWLDATQYETIQGIRSTPRLLPTSGSISSATLQDPLSLIQALQQSAQDGRTP</sequence>
<gene>
    <name evidence="2" type="ORF">Metal_0597</name>
</gene>
<dbReference type="eggNOG" id="COG0526">
    <property type="taxonomic scope" value="Bacteria"/>
</dbReference>
<dbReference type="AlphaFoldDB" id="H8GP20"/>
<dbReference type="STRING" id="686340.Metal_0597"/>
<dbReference type="NCBIfam" id="TIGR02740">
    <property type="entry name" value="TraF-like"/>
    <property type="match status" value="1"/>
</dbReference>
<reference evidence="2 3" key="1">
    <citation type="journal article" date="2013" name="Genome Announc.">
        <title>Genome Sequence of the Obligate Gammaproteobacterial Methanotroph Methylomicrobium album Strain BG8.</title>
        <authorList>
            <person name="Kits K.D."/>
            <person name="Kalyuzhnaya M.G."/>
            <person name="Klotz M.G."/>
            <person name="Jetten M.S."/>
            <person name="Op den Camp H.J."/>
            <person name="Vuilleumier S."/>
            <person name="Bringel F."/>
            <person name="Dispirito A.A."/>
            <person name="Murrell J.C."/>
            <person name="Bruce D."/>
            <person name="Cheng J.F."/>
            <person name="Copeland A."/>
            <person name="Goodwin L."/>
            <person name="Hauser L."/>
            <person name="Lajus A."/>
            <person name="Land M.L."/>
            <person name="Lapidus A."/>
            <person name="Lucas S."/>
            <person name="Medigue C."/>
            <person name="Pitluck S."/>
            <person name="Woyke T."/>
            <person name="Zeytun A."/>
            <person name="Stein L.Y."/>
        </authorList>
    </citation>
    <scope>NUCLEOTIDE SEQUENCE [LARGE SCALE GENOMIC DNA]</scope>
    <source>
        <strain evidence="2 3">BG8</strain>
    </source>
</reference>
<feature type="compositionally biased region" description="Polar residues" evidence="1">
    <location>
        <begin position="86"/>
        <end position="96"/>
    </location>
</feature>
<dbReference type="InterPro" id="IPR039555">
    <property type="entry name" value="TraF/TrbB"/>
</dbReference>
<dbReference type="Pfam" id="PF13728">
    <property type="entry name" value="TraF"/>
    <property type="match status" value="1"/>
</dbReference>
<proteinExistence type="predicted"/>
<feature type="region of interest" description="Disordered" evidence="1">
    <location>
        <begin position="71"/>
        <end position="101"/>
    </location>
</feature>
<dbReference type="HOGENOM" id="CLU_068456_1_0_6"/>
<dbReference type="EMBL" id="CM001475">
    <property type="protein sequence ID" value="EIC28442.1"/>
    <property type="molecule type" value="Genomic_DNA"/>
</dbReference>
<name>H8GP20_METAL</name>
<keyword evidence="3" id="KW-1185">Reference proteome</keyword>
<protein>
    <submittedName>
        <fullName evidence="2">TraF-like protein</fullName>
    </submittedName>
</protein>
<dbReference type="InterPro" id="IPR036249">
    <property type="entry name" value="Thioredoxin-like_sf"/>
</dbReference>
<evidence type="ECO:0000313" key="2">
    <source>
        <dbReference type="EMBL" id="EIC28442.1"/>
    </source>
</evidence>
<evidence type="ECO:0000256" key="1">
    <source>
        <dbReference type="SAM" id="MobiDB-lite"/>
    </source>
</evidence>